<dbReference type="InterPro" id="IPR012292">
    <property type="entry name" value="Globin/Proto"/>
</dbReference>
<dbReference type="Proteomes" id="UP000439113">
    <property type="component" value="Unassembled WGS sequence"/>
</dbReference>
<evidence type="ECO:0000313" key="7">
    <source>
        <dbReference type="Proteomes" id="UP000439113"/>
    </source>
</evidence>
<evidence type="ECO:0000256" key="5">
    <source>
        <dbReference type="ARBA" id="ARBA00034496"/>
    </source>
</evidence>
<evidence type="ECO:0000256" key="4">
    <source>
        <dbReference type="ARBA" id="ARBA00023004"/>
    </source>
</evidence>
<gene>
    <name evidence="6" type="ORF">GJ654_19165</name>
</gene>
<name>A0A6N8DTG3_RHOAC</name>
<keyword evidence="1" id="KW-0813">Transport</keyword>
<evidence type="ECO:0000256" key="2">
    <source>
        <dbReference type="ARBA" id="ARBA00022617"/>
    </source>
</evidence>
<evidence type="ECO:0000313" key="6">
    <source>
        <dbReference type="EMBL" id="MTV33106.1"/>
    </source>
</evidence>
<dbReference type="GO" id="GO:0046872">
    <property type="term" value="F:metal ion binding"/>
    <property type="evidence" value="ECO:0007669"/>
    <property type="project" value="UniProtKB-KW"/>
</dbReference>
<dbReference type="GO" id="GO:0020037">
    <property type="term" value="F:heme binding"/>
    <property type="evidence" value="ECO:0007669"/>
    <property type="project" value="InterPro"/>
</dbReference>
<evidence type="ECO:0000256" key="3">
    <source>
        <dbReference type="ARBA" id="ARBA00022723"/>
    </source>
</evidence>
<keyword evidence="3" id="KW-0479">Metal-binding</keyword>
<organism evidence="6 7">
    <name type="scientific">Rhodoblastus acidophilus</name>
    <name type="common">Rhodopseudomonas acidophila</name>
    <dbReference type="NCBI Taxonomy" id="1074"/>
    <lineage>
        <taxon>Bacteria</taxon>
        <taxon>Pseudomonadati</taxon>
        <taxon>Pseudomonadota</taxon>
        <taxon>Alphaproteobacteria</taxon>
        <taxon>Hyphomicrobiales</taxon>
        <taxon>Rhodoblastaceae</taxon>
        <taxon>Rhodoblastus</taxon>
    </lineage>
</organism>
<dbReference type="OrthoDB" id="9790913at2"/>
<protein>
    <submittedName>
        <fullName evidence="6">Globin</fullName>
    </submittedName>
</protein>
<keyword evidence="2" id="KW-0349">Heme</keyword>
<dbReference type="CDD" id="cd14773">
    <property type="entry name" value="TrHb2_PhHbO-like_O"/>
    <property type="match status" value="1"/>
</dbReference>
<dbReference type="SUPFAM" id="SSF46458">
    <property type="entry name" value="Globin-like"/>
    <property type="match status" value="1"/>
</dbReference>
<dbReference type="InterPro" id="IPR001486">
    <property type="entry name" value="Hemoglobin_trunc"/>
</dbReference>
<proteinExistence type="inferred from homology"/>
<dbReference type="EMBL" id="WNKS01000026">
    <property type="protein sequence ID" value="MTV33106.1"/>
    <property type="molecule type" value="Genomic_DNA"/>
</dbReference>
<comment type="similarity">
    <text evidence="5">Belongs to the truncated hemoglobin family. Group II subfamily.</text>
</comment>
<dbReference type="Pfam" id="PF01152">
    <property type="entry name" value="Bac_globin"/>
    <property type="match status" value="1"/>
</dbReference>
<accession>A0A6N8DTG3</accession>
<dbReference type="GO" id="GO:0005344">
    <property type="term" value="F:oxygen carrier activity"/>
    <property type="evidence" value="ECO:0007669"/>
    <property type="project" value="InterPro"/>
</dbReference>
<sequence>MSESAAGNMFERIGGAETINKVVDSFYRQMSLLPQAQTIRAMHGDGLIAMKSVLKKYLTEQTGGPDLYSSEKGHPPMLKRHQAFPIDNYAADVWMECMDLALTEHVADADDREQLHAKIRSLADMMRNTK</sequence>
<dbReference type="InterPro" id="IPR009050">
    <property type="entry name" value="Globin-like_sf"/>
</dbReference>
<dbReference type="Gene3D" id="1.10.490.10">
    <property type="entry name" value="Globins"/>
    <property type="match status" value="1"/>
</dbReference>
<dbReference type="AlphaFoldDB" id="A0A6N8DTG3"/>
<comment type="caution">
    <text evidence="6">The sequence shown here is derived from an EMBL/GenBank/DDBJ whole genome shotgun (WGS) entry which is preliminary data.</text>
</comment>
<dbReference type="InterPro" id="IPR044203">
    <property type="entry name" value="GlbO/GLB3-like"/>
</dbReference>
<evidence type="ECO:0000256" key="1">
    <source>
        <dbReference type="ARBA" id="ARBA00022448"/>
    </source>
</evidence>
<dbReference type="PANTHER" id="PTHR47366">
    <property type="entry name" value="TWO-ON-TWO HEMOGLOBIN-3"/>
    <property type="match status" value="1"/>
</dbReference>
<dbReference type="PANTHER" id="PTHR47366:SF1">
    <property type="entry name" value="TWO-ON-TWO HEMOGLOBIN-3"/>
    <property type="match status" value="1"/>
</dbReference>
<reference evidence="6 7" key="1">
    <citation type="submission" date="2019-11" db="EMBL/GenBank/DDBJ databases">
        <title>Whole-genome sequence of a Rhodoblastus acidophilus DSM 142.</title>
        <authorList>
            <person name="Kyndt J.A."/>
            <person name="Meyer T.E."/>
        </authorList>
    </citation>
    <scope>NUCLEOTIDE SEQUENCE [LARGE SCALE GENOMIC DNA]</scope>
    <source>
        <strain evidence="6 7">DSM 142</strain>
    </source>
</reference>
<keyword evidence="4" id="KW-0408">Iron</keyword>
<dbReference type="RefSeq" id="WP_155447787.1">
    <property type="nucleotide sequence ID" value="NZ_JAOQNR010000008.1"/>
</dbReference>
<dbReference type="GO" id="GO:0019825">
    <property type="term" value="F:oxygen binding"/>
    <property type="evidence" value="ECO:0007669"/>
    <property type="project" value="InterPro"/>
</dbReference>